<evidence type="ECO:0000313" key="3">
    <source>
        <dbReference type="EnsemblMetazoa" id="Aqu2.1.39772_001"/>
    </source>
</evidence>
<dbReference type="GO" id="GO:0016255">
    <property type="term" value="P:attachment of GPI anchor to protein"/>
    <property type="evidence" value="ECO:0007669"/>
    <property type="project" value="InterPro"/>
</dbReference>
<dbReference type="Pfam" id="PF04113">
    <property type="entry name" value="Gpi16"/>
    <property type="match status" value="2"/>
</dbReference>
<dbReference type="GO" id="GO:0042765">
    <property type="term" value="C:GPI-anchor transamidase complex"/>
    <property type="evidence" value="ECO:0007669"/>
    <property type="project" value="InterPro"/>
</dbReference>
<feature type="signal peptide" evidence="2">
    <location>
        <begin position="1"/>
        <end position="24"/>
    </location>
</feature>
<keyword evidence="1" id="KW-0812">Transmembrane</keyword>
<dbReference type="PANTHER" id="PTHR12959">
    <property type="entry name" value="GPI TRANSAMIDASE COMPONENT PIG-T-RELATED"/>
    <property type="match status" value="1"/>
</dbReference>
<gene>
    <name evidence="3" type="primary">100640953</name>
</gene>
<keyword evidence="1" id="KW-0472">Membrane</keyword>
<dbReference type="EnsemblMetazoa" id="Aqu2.1.39772_001">
    <property type="protein sequence ID" value="Aqu2.1.39772_001"/>
    <property type="gene ID" value="Aqu2.1.39772"/>
</dbReference>
<feature type="chain" id="PRO_5013299072" description="GPI transamidase component PIG-T" evidence="2">
    <location>
        <begin position="25"/>
        <end position="571"/>
    </location>
</feature>
<evidence type="ECO:0000256" key="2">
    <source>
        <dbReference type="SAM" id="SignalP"/>
    </source>
</evidence>
<dbReference type="eggNOG" id="KOG2407">
    <property type="taxonomic scope" value="Eukaryota"/>
</dbReference>
<evidence type="ECO:0000313" key="4">
    <source>
        <dbReference type="Proteomes" id="UP000007879"/>
    </source>
</evidence>
<reference evidence="3" key="2">
    <citation type="submission" date="2017-05" db="UniProtKB">
        <authorList>
            <consortium name="EnsemblMetazoa"/>
        </authorList>
    </citation>
    <scope>IDENTIFICATION</scope>
</reference>
<evidence type="ECO:0008006" key="5">
    <source>
        <dbReference type="Google" id="ProtNLM"/>
    </source>
</evidence>
<feature type="transmembrane region" description="Helical" evidence="1">
    <location>
        <begin position="515"/>
        <end position="537"/>
    </location>
</feature>
<organism evidence="3">
    <name type="scientific">Amphimedon queenslandica</name>
    <name type="common">Sponge</name>
    <dbReference type="NCBI Taxonomy" id="400682"/>
    <lineage>
        <taxon>Eukaryota</taxon>
        <taxon>Metazoa</taxon>
        <taxon>Porifera</taxon>
        <taxon>Demospongiae</taxon>
        <taxon>Heteroscleromorpha</taxon>
        <taxon>Haplosclerida</taxon>
        <taxon>Niphatidae</taxon>
        <taxon>Amphimedon</taxon>
    </lineage>
</organism>
<evidence type="ECO:0000256" key="1">
    <source>
        <dbReference type="SAM" id="Phobius"/>
    </source>
</evidence>
<name>A0A1X7VJY4_AMPQE</name>
<accession>A0A1X7VJY4</accession>
<dbReference type="InParanoid" id="A0A1X7VJY4"/>
<dbReference type="InterPro" id="IPR007245">
    <property type="entry name" value="PIG-T"/>
</dbReference>
<dbReference type="OrthoDB" id="331263at2759"/>
<dbReference type="AlphaFoldDB" id="A0A1X7VJY4"/>
<keyword evidence="1" id="KW-1133">Transmembrane helix</keyword>
<keyword evidence="2" id="KW-0732">Signal</keyword>
<dbReference type="PANTHER" id="PTHR12959:SF11">
    <property type="entry name" value="GPI TRANSAMIDASE COMPONENT PIG-T"/>
    <property type="match status" value="1"/>
</dbReference>
<dbReference type="KEGG" id="aqu:100640953"/>
<proteinExistence type="predicted"/>
<dbReference type="Proteomes" id="UP000007879">
    <property type="component" value="Unassembled WGS sequence"/>
</dbReference>
<dbReference type="STRING" id="400682.A0A1X7VJY4"/>
<keyword evidence="4" id="KW-1185">Reference proteome</keyword>
<reference evidence="4" key="1">
    <citation type="journal article" date="2010" name="Nature">
        <title>The Amphimedon queenslandica genome and the evolution of animal complexity.</title>
        <authorList>
            <person name="Srivastava M."/>
            <person name="Simakov O."/>
            <person name="Chapman J."/>
            <person name="Fahey B."/>
            <person name="Gauthier M.E."/>
            <person name="Mitros T."/>
            <person name="Richards G.S."/>
            <person name="Conaco C."/>
            <person name="Dacre M."/>
            <person name="Hellsten U."/>
            <person name="Larroux C."/>
            <person name="Putnam N.H."/>
            <person name="Stanke M."/>
            <person name="Adamska M."/>
            <person name="Darling A."/>
            <person name="Degnan S.M."/>
            <person name="Oakley T.H."/>
            <person name="Plachetzki D.C."/>
            <person name="Zhai Y."/>
            <person name="Adamski M."/>
            <person name="Calcino A."/>
            <person name="Cummins S.F."/>
            <person name="Goodstein D.M."/>
            <person name="Harris C."/>
            <person name="Jackson D.J."/>
            <person name="Leys S.P."/>
            <person name="Shu S."/>
            <person name="Woodcroft B.J."/>
            <person name="Vervoort M."/>
            <person name="Kosik K.S."/>
            <person name="Manning G."/>
            <person name="Degnan B.M."/>
            <person name="Rokhsar D.S."/>
        </authorList>
    </citation>
    <scope>NUCLEOTIDE SEQUENCE [LARGE SCALE GENOMIC DNA]</scope>
</reference>
<protein>
    <recommendedName>
        <fullName evidence="5">GPI transamidase component PIG-T</fullName>
    </recommendedName>
</protein>
<sequence length="571" mass="64830">MMKTQLETSFIIILIILLFNSSVGTNQDYKESLLLKLLPDGKVLAHFDHVITWNHISPLDMTAFSNVRHYGIFPRPVSEMISLYNVEELYLSLTRGKWKDRLWGYPPIDSPPGAELWAWFLPQASDVDEDWRGLLHALSGLLCSSFDAIDSTTTFIPKTSFKPTGAFIGNISSSRLRYTALPREPVCTENLTPWSKLLPCGQKVGLGSLYYALKLYDTNYHSISLKIVPSCQDDSCSSVGTAVTLSLSVVFKLPSGKTWSLSSLFGRHIEKKCPLSSSSFIYFDKYLHKDINLYPEPHFIENKQFLSSNVELSVYELNNLKSDIKVSLKNKNYSQVMPHPPSPLSIQRYLTGSGHGRGGIVTIISNNDDESLKVSFLDMVPWFFRILYHTLTCELTINNNNNNKINCEETNNTILFKEFSPAKDRVLPYKMEYIFFIPPHSSISLYVEFLRGFLKWNEYPPDASLGFFINSAVLTSNVYKCANCTVSTMENRSSFLLRIHSDPLLVSLPIPDFSMPYNVICFVSTVIAIGFGSLFNLTTRELLPVNEEEEEKKGVLVRIINKLKQLFLRKD</sequence>
<dbReference type="EnsemblMetazoa" id="XM_003384121.3">
    <property type="protein sequence ID" value="XP_003384169.2"/>
    <property type="gene ID" value="LOC100640953"/>
</dbReference>